<keyword evidence="3" id="KW-1185">Reference proteome</keyword>
<reference evidence="2 3" key="1">
    <citation type="journal article" date="2003" name="PLoS Biol.">
        <title>The genome sequence of Caenorhabditis briggsae: a platform for comparative genomics.</title>
        <authorList>
            <person name="Stein L.D."/>
            <person name="Bao Z."/>
            <person name="Blasiar D."/>
            <person name="Blumenthal T."/>
            <person name="Brent M.R."/>
            <person name="Chen N."/>
            <person name="Chinwalla A."/>
            <person name="Clarke L."/>
            <person name="Clee C."/>
            <person name="Coghlan A."/>
            <person name="Coulson A."/>
            <person name="D'Eustachio P."/>
            <person name="Fitch D.H."/>
            <person name="Fulton L.A."/>
            <person name="Fulton R.E."/>
            <person name="Griffiths-Jones S."/>
            <person name="Harris T.W."/>
            <person name="Hillier L.W."/>
            <person name="Kamath R."/>
            <person name="Kuwabara P.E."/>
            <person name="Mardis E.R."/>
            <person name="Marra M.A."/>
            <person name="Miner T.L."/>
            <person name="Minx P."/>
            <person name="Mullikin J.C."/>
            <person name="Plumb R.W."/>
            <person name="Rogers J."/>
            <person name="Schein J.E."/>
            <person name="Sohrmann M."/>
            <person name="Spieth J."/>
            <person name="Stajich J.E."/>
            <person name="Wei C."/>
            <person name="Willey D."/>
            <person name="Wilson R.K."/>
            <person name="Durbin R."/>
            <person name="Waterston R.H."/>
        </authorList>
    </citation>
    <scope>NUCLEOTIDE SEQUENCE [LARGE SCALE GENOMIC DNA]</scope>
    <source>
        <strain evidence="2 3">AF16</strain>
    </source>
</reference>
<feature type="coiled-coil region" evidence="1">
    <location>
        <begin position="244"/>
        <end position="300"/>
    </location>
</feature>
<dbReference type="InParanoid" id="A8XZZ1"/>
<reference evidence="2 3" key="2">
    <citation type="journal article" date="2011" name="PLoS Genet.">
        <title>Caenorhabditis briggsae recombinant inbred line genotypes reveal inter-strain incompatibility and the evolution of recombination.</title>
        <authorList>
            <person name="Ross J.A."/>
            <person name="Koboldt D.C."/>
            <person name="Staisch J.E."/>
            <person name="Chamberlin H.M."/>
            <person name="Gupta B.P."/>
            <person name="Miller R.D."/>
            <person name="Baird S.E."/>
            <person name="Haag E.S."/>
        </authorList>
    </citation>
    <scope>NUCLEOTIDE SEQUENCE [LARGE SCALE GENOMIC DNA]</scope>
    <source>
        <strain evidence="2 3">AF16</strain>
    </source>
</reference>
<gene>
    <name evidence="2 4" type="ORF">CBG21387</name>
    <name evidence="2" type="ORF">CBG_21387</name>
</gene>
<dbReference type="GeneID" id="8588963"/>
<organism evidence="2 3">
    <name type="scientific">Caenorhabditis briggsae</name>
    <dbReference type="NCBI Taxonomy" id="6238"/>
    <lineage>
        <taxon>Eukaryota</taxon>
        <taxon>Metazoa</taxon>
        <taxon>Ecdysozoa</taxon>
        <taxon>Nematoda</taxon>
        <taxon>Chromadorea</taxon>
        <taxon>Rhabditida</taxon>
        <taxon>Rhabditina</taxon>
        <taxon>Rhabditomorpha</taxon>
        <taxon>Rhabditoidea</taxon>
        <taxon>Rhabditidae</taxon>
        <taxon>Peloderinae</taxon>
        <taxon>Caenorhabditis</taxon>
    </lineage>
</organism>
<sequence length="351" mass="41680">MSYSPNKTAQSEMKPFSSFSPIPDYSMENGFQGFEFPNSEGFQNPEVHSIPEYTVPVEAEVTLPFMAPGMESSCAQCEDLKFKIRQFEDTVHSCTQNLNDSRIAYSEELRTSNEKDLEIKKLMDHLDESRMIVDSHQRKILEVRSIGNEKNQFLQSQNFKLRGELRKKEAMLSQADGYKMTLKQKIEEKDSRILSLEQKVHSLQEHLNEQLRKNKCLENYMKEQGYYVMEYDQDSEKLKRIQENKKIRDQMRAQNEEKDTVIQNLVEERDHLQLQLQTVEKEINEKFSSQQTVIENLEEKLLERIRKNFKSSLTETSLWKSTRIVKFLRRTVRKSLNLKLEIQSWSRNWRR</sequence>
<feature type="coiled-coil region" evidence="1">
    <location>
        <begin position="179"/>
        <end position="213"/>
    </location>
</feature>
<evidence type="ECO:0000256" key="1">
    <source>
        <dbReference type="SAM" id="Coils"/>
    </source>
</evidence>
<dbReference type="AlphaFoldDB" id="A8XZZ1"/>
<dbReference type="HOGENOM" id="CLU_790461_0_0_1"/>
<protein>
    <submittedName>
        <fullName evidence="2">Protein CBG21387</fullName>
    </submittedName>
</protein>
<dbReference type="EMBL" id="HE601136">
    <property type="protein sequence ID" value="CAP38208.1"/>
    <property type="molecule type" value="Genomic_DNA"/>
</dbReference>
<dbReference type="KEGG" id="cbr:CBG_21387"/>
<name>A8XZZ1_CAEBR</name>
<proteinExistence type="predicted"/>
<dbReference type="Proteomes" id="UP000008549">
    <property type="component" value="Unassembled WGS sequence"/>
</dbReference>
<dbReference type="RefSeq" id="XP_002646964.1">
    <property type="nucleotide sequence ID" value="XM_002646918.1"/>
</dbReference>
<dbReference type="CTD" id="8588963"/>
<evidence type="ECO:0000313" key="4">
    <source>
        <dbReference type="WormBase" id="CBG21387"/>
    </source>
</evidence>
<accession>A8XZZ1</accession>
<evidence type="ECO:0000313" key="2">
    <source>
        <dbReference type="EMBL" id="CAP38208.1"/>
    </source>
</evidence>
<dbReference type="WormBase" id="CBG21387">
    <property type="protein sequence ID" value="CBP44930"/>
    <property type="gene ID" value="WBGene00040179"/>
</dbReference>
<evidence type="ECO:0000313" key="3">
    <source>
        <dbReference type="Proteomes" id="UP000008549"/>
    </source>
</evidence>
<keyword evidence="1" id="KW-0175">Coiled coil</keyword>